<dbReference type="Proteomes" id="UP000651050">
    <property type="component" value="Unassembled WGS sequence"/>
</dbReference>
<evidence type="ECO:0000313" key="2">
    <source>
        <dbReference type="EMBL" id="MBG9387543.1"/>
    </source>
</evidence>
<proteinExistence type="predicted"/>
<feature type="transmembrane region" description="Helical" evidence="1">
    <location>
        <begin position="33"/>
        <end position="51"/>
    </location>
</feature>
<feature type="transmembrane region" description="Helical" evidence="1">
    <location>
        <begin position="63"/>
        <end position="87"/>
    </location>
</feature>
<organism evidence="2 3">
    <name type="scientific">Caenimonas aquaedulcis</name>
    <dbReference type="NCBI Taxonomy" id="2793270"/>
    <lineage>
        <taxon>Bacteria</taxon>
        <taxon>Pseudomonadati</taxon>
        <taxon>Pseudomonadota</taxon>
        <taxon>Betaproteobacteria</taxon>
        <taxon>Burkholderiales</taxon>
        <taxon>Comamonadaceae</taxon>
        <taxon>Caenimonas</taxon>
    </lineage>
</organism>
<keyword evidence="1" id="KW-1133">Transmembrane helix</keyword>
<evidence type="ECO:0000313" key="3">
    <source>
        <dbReference type="Proteomes" id="UP000651050"/>
    </source>
</evidence>
<dbReference type="RefSeq" id="WP_196985460.1">
    <property type="nucleotide sequence ID" value="NZ_JADWYS010000001.1"/>
</dbReference>
<gene>
    <name evidence="2" type="ORF">I5803_05910</name>
</gene>
<dbReference type="EMBL" id="JADWYS010000001">
    <property type="protein sequence ID" value="MBG9387543.1"/>
    <property type="molecule type" value="Genomic_DNA"/>
</dbReference>
<name>A0A931MFU1_9BURK</name>
<dbReference type="AlphaFoldDB" id="A0A931MFU1"/>
<protein>
    <submittedName>
        <fullName evidence="2">Uncharacterized protein</fullName>
    </submittedName>
</protein>
<evidence type="ECO:0000256" key="1">
    <source>
        <dbReference type="SAM" id="Phobius"/>
    </source>
</evidence>
<keyword evidence="1" id="KW-0812">Transmembrane</keyword>
<comment type="caution">
    <text evidence="2">The sequence shown here is derived from an EMBL/GenBank/DDBJ whole genome shotgun (WGS) entry which is preliminary data.</text>
</comment>
<sequence>MSTYLPAALVAWWFLSVSRLKSRLPIPYPGGRLILAGVALTFVHLGARVLASTVEGGGASYVVAVISPFVIFPARVILVTGIVNLMLAAVPKNMSNDADTRPQAIELTKHG</sequence>
<accession>A0A931MFU1</accession>
<keyword evidence="1" id="KW-0472">Membrane</keyword>
<keyword evidence="3" id="KW-1185">Reference proteome</keyword>
<reference evidence="2" key="1">
    <citation type="submission" date="2020-11" db="EMBL/GenBank/DDBJ databases">
        <title>Bacterial whole genome sequence for Caenimonas sp. DR4.4.</title>
        <authorList>
            <person name="Le V."/>
            <person name="Ko S.-R."/>
            <person name="Ahn C.-Y."/>
            <person name="Oh H.-M."/>
        </authorList>
    </citation>
    <scope>NUCLEOTIDE SEQUENCE</scope>
    <source>
        <strain evidence="2">DR4.4</strain>
    </source>
</reference>